<evidence type="ECO:0000313" key="2">
    <source>
        <dbReference type="EMBL" id="CDW81297.1"/>
    </source>
</evidence>
<protein>
    <submittedName>
        <fullName evidence="2">Uncharacterized protein</fullName>
    </submittedName>
</protein>
<feature type="compositionally biased region" description="Polar residues" evidence="1">
    <location>
        <begin position="509"/>
        <end position="524"/>
    </location>
</feature>
<keyword evidence="3" id="KW-1185">Reference proteome</keyword>
<name>A0A078AIH3_STYLE</name>
<evidence type="ECO:0000256" key="1">
    <source>
        <dbReference type="SAM" id="MobiDB-lite"/>
    </source>
</evidence>
<feature type="region of interest" description="Disordered" evidence="1">
    <location>
        <begin position="493"/>
        <end position="524"/>
    </location>
</feature>
<organism evidence="2 3">
    <name type="scientific">Stylonychia lemnae</name>
    <name type="common">Ciliate</name>
    <dbReference type="NCBI Taxonomy" id="5949"/>
    <lineage>
        <taxon>Eukaryota</taxon>
        <taxon>Sar</taxon>
        <taxon>Alveolata</taxon>
        <taxon>Ciliophora</taxon>
        <taxon>Intramacronucleata</taxon>
        <taxon>Spirotrichea</taxon>
        <taxon>Stichotrichia</taxon>
        <taxon>Sporadotrichida</taxon>
        <taxon>Oxytrichidae</taxon>
        <taxon>Stylonychinae</taxon>
        <taxon>Stylonychia</taxon>
    </lineage>
</organism>
<reference evidence="2 3" key="1">
    <citation type="submission" date="2014-06" db="EMBL/GenBank/DDBJ databases">
        <authorList>
            <person name="Swart Estienne"/>
        </authorList>
    </citation>
    <scope>NUCLEOTIDE SEQUENCE [LARGE SCALE GENOMIC DNA]</scope>
    <source>
        <strain evidence="2 3">130c</strain>
    </source>
</reference>
<dbReference type="AlphaFoldDB" id="A0A078AIH3"/>
<dbReference type="Proteomes" id="UP000039865">
    <property type="component" value="Unassembled WGS sequence"/>
</dbReference>
<sequence length="524" mass="61680">MIKSALTDGEMNFDYNELSKNNANQECLDLLEKLSKKVITSQQDKVILPKLEEIQEELKELRHWRNNQQPALLSTSQLKSNKNITSNLKEFRCHCNEITQVFHFLVWIVSTRNKQQCQFTHYSQKEEQGRILGQNQQQLIAHKNNNNNTSWFEIKEDKSKRQRFVNKKVKSQSSRQEQLLKISKLLNDSDNSSEDMINLDRDDDQFNNEQLKQQNTHLIEQQPYYSNSDIILHNFQLEKLNISANQNMKADNSLDQSYISEISIWENESRKVTNPSTNQKIDYNWFEDAPEQTFLNQDGNLLPENNHDDKNQQLLDASSNLKINNYHSIKNLQIQNFSNLSLKKLDEEVKRQDFTNQKQTHSKESFQKRIYLEYQQQDQFIENDLESSQNFFSDSSQLHQSIPELEEFQVGSINNLINSKLQMVQPREYSTQQVIKITDESEDLDQLSIREKIEYNAAMEEQVIQNLNSQRITGFDVSFKPMPINAQNFVAPKKKKKVKKLKRKPSEKQTPQSTLQQSINDIDY</sequence>
<dbReference type="EMBL" id="CCKQ01009791">
    <property type="protein sequence ID" value="CDW81297.1"/>
    <property type="molecule type" value="Genomic_DNA"/>
</dbReference>
<feature type="compositionally biased region" description="Basic residues" evidence="1">
    <location>
        <begin position="493"/>
        <end position="505"/>
    </location>
</feature>
<gene>
    <name evidence="2" type="primary">Contig8256.g8801</name>
    <name evidence="2" type="ORF">STYLEM_10312</name>
</gene>
<accession>A0A078AIH3</accession>
<dbReference type="InParanoid" id="A0A078AIH3"/>
<proteinExistence type="predicted"/>
<evidence type="ECO:0000313" key="3">
    <source>
        <dbReference type="Proteomes" id="UP000039865"/>
    </source>
</evidence>